<evidence type="ECO:0000256" key="4">
    <source>
        <dbReference type="ARBA" id="ARBA00022764"/>
    </source>
</evidence>
<proteinExistence type="inferred from homology"/>
<evidence type="ECO:0000259" key="8">
    <source>
        <dbReference type="Pfam" id="PF02753"/>
    </source>
</evidence>
<protein>
    <submittedName>
        <fullName evidence="9">Pilus assembly protein</fullName>
    </submittedName>
</protein>
<keyword evidence="4" id="KW-0574">Periplasm</keyword>
<reference evidence="10" key="1">
    <citation type="submission" date="2017-02" db="EMBL/GenBank/DDBJ databases">
        <title>Pseudomonas floridae sp. nov., a novel pathogenic bacterial species isolated from tomato.</title>
        <authorList>
            <person name="Timilsina S."/>
            <person name="Vallad G.E."/>
            <person name="Jones J.B."/>
        </authorList>
    </citation>
    <scope>NUCLEOTIDE SEQUENCE [LARGE SCALE GENOMIC DNA]</scope>
    <source>
        <strain evidence="10">GEV388</strain>
    </source>
</reference>
<dbReference type="SUPFAM" id="SSF49354">
    <property type="entry name" value="PapD-like"/>
    <property type="match status" value="1"/>
</dbReference>
<dbReference type="InterPro" id="IPR008962">
    <property type="entry name" value="PapD-like_sf"/>
</dbReference>
<keyword evidence="5" id="KW-0143">Chaperone</keyword>
<comment type="similarity">
    <text evidence="2">Belongs to the periplasmic pilus chaperone family.</text>
</comment>
<comment type="subcellular location">
    <subcellularLocation>
        <location evidence="1">Periplasm</location>
    </subcellularLocation>
</comment>
<comment type="caution">
    <text evidence="9">The sequence shown here is derived from an EMBL/GenBank/DDBJ whole genome shotgun (WGS) entry which is preliminary data.</text>
</comment>
<organism evidence="9 10">
    <name type="scientific">Pseudomonas floridensis</name>
    <dbReference type="NCBI Taxonomy" id="1958950"/>
    <lineage>
        <taxon>Bacteria</taxon>
        <taxon>Pseudomonadati</taxon>
        <taxon>Pseudomonadota</taxon>
        <taxon>Gammaproteobacteria</taxon>
        <taxon>Pseudomonadales</taxon>
        <taxon>Pseudomonadaceae</taxon>
        <taxon>Pseudomonas</taxon>
    </lineage>
</organism>
<dbReference type="InterPro" id="IPR050643">
    <property type="entry name" value="Periplasmic_pilus_chap"/>
</dbReference>
<feature type="domain" description="Pili assembly chaperone N-terminal" evidence="7">
    <location>
        <begin position="35"/>
        <end position="150"/>
    </location>
</feature>
<gene>
    <name evidence="9" type="ORF">BZK31_06490</name>
</gene>
<dbReference type="GO" id="GO:0071555">
    <property type="term" value="P:cell wall organization"/>
    <property type="evidence" value="ECO:0007669"/>
    <property type="project" value="InterPro"/>
</dbReference>
<evidence type="ECO:0000256" key="3">
    <source>
        <dbReference type="ARBA" id="ARBA00022729"/>
    </source>
</evidence>
<dbReference type="EMBL" id="MUIO01000019">
    <property type="protein sequence ID" value="ORC60404.1"/>
    <property type="molecule type" value="Genomic_DNA"/>
</dbReference>
<dbReference type="InterPro" id="IPR036316">
    <property type="entry name" value="Pili_assmbl_chap_C_dom_sf"/>
</dbReference>
<feature type="domain" description="Pili assembly chaperone C-terminal" evidence="8">
    <location>
        <begin position="178"/>
        <end position="240"/>
    </location>
</feature>
<dbReference type="InterPro" id="IPR001829">
    <property type="entry name" value="Pili_assmbl_chaperone_bac"/>
</dbReference>
<evidence type="ECO:0000313" key="9">
    <source>
        <dbReference type="EMBL" id="ORC60404.1"/>
    </source>
</evidence>
<evidence type="ECO:0000313" key="10">
    <source>
        <dbReference type="Proteomes" id="UP000192815"/>
    </source>
</evidence>
<dbReference type="Pfam" id="PF00345">
    <property type="entry name" value="PapD_N"/>
    <property type="match status" value="1"/>
</dbReference>
<dbReference type="Gene3D" id="2.60.40.10">
    <property type="entry name" value="Immunoglobulins"/>
    <property type="match status" value="2"/>
</dbReference>
<dbReference type="SUPFAM" id="SSF49584">
    <property type="entry name" value="Periplasmic chaperone C-domain"/>
    <property type="match status" value="1"/>
</dbReference>
<dbReference type="PRINTS" id="PR00969">
    <property type="entry name" value="CHAPERONPILI"/>
</dbReference>
<feature type="chain" id="PRO_5013049352" evidence="6">
    <location>
        <begin position="34"/>
        <end position="251"/>
    </location>
</feature>
<name>A0A1X0N8Y8_9PSED</name>
<dbReference type="AlphaFoldDB" id="A0A1X0N8Y8"/>
<dbReference type="Proteomes" id="UP000192815">
    <property type="component" value="Unassembled WGS sequence"/>
</dbReference>
<dbReference type="PANTHER" id="PTHR30251">
    <property type="entry name" value="PILUS ASSEMBLY CHAPERONE"/>
    <property type="match status" value="1"/>
</dbReference>
<keyword evidence="3 6" id="KW-0732">Signal</keyword>
<sequence length="251" mass="27507">MIGIICQQALVRPARGICMTVLMLAGCLPAAQAALTVNATRVVFVSDKRSTSVIVSNPSNRPFAVQTWVNTTADDTTTVVPFASSPPLFRLNPGKEQQVQINGLPNNLPADRESLFYFNVQEIPQKDDTQGNVLNIALRTRIKLFYRPALLTDNPMTRLKDVQWSARRLAGKTQLTATNPTPFHISFIRLEVNAGDKTEKIKQAAMLAPMTSQTFELHELQASPGLQVVFSAINDYGGYSTPVTLPVSLVP</sequence>
<evidence type="ECO:0000256" key="2">
    <source>
        <dbReference type="ARBA" id="ARBA00007399"/>
    </source>
</evidence>
<dbReference type="PANTHER" id="PTHR30251:SF6">
    <property type="entry name" value="FIMBRIAL CHAPERONE YFCS-RELATED"/>
    <property type="match status" value="1"/>
</dbReference>
<dbReference type="RefSeq" id="WP_083181963.1">
    <property type="nucleotide sequence ID" value="NZ_CBCRZR010000005.1"/>
</dbReference>
<dbReference type="GO" id="GO:0030288">
    <property type="term" value="C:outer membrane-bounded periplasmic space"/>
    <property type="evidence" value="ECO:0007669"/>
    <property type="project" value="InterPro"/>
</dbReference>
<keyword evidence="10" id="KW-1185">Reference proteome</keyword>
<feature type="signal peptide" evidence="6">
    <location>
        <begin position="1"/>
        <end position="33"/>
    </location>
</feature>
<dbReference type="STRING" id="1958950.BZK31_06490"/>
<dbReference type="Pfam" id="PF02753">
    <property type="entry name" value="PapD_C"/>
    <property type="match status" value="1"/>
</dbReference>
<dbReference type="InterPro" id="IPR016148">
    <property type="entry name" value="Pili_assmbl_chaperone_C"/>
</dbReference>
<evidence type="ECO:0000256" key="6">
    <source>
        <dbReference type="SAM" id="SignalP"/>
    </source>
</evidence>
<accession>A0A1X0N8Y8</accession>
<dbReference type="InterPro" id="IPR013783">
    <property type="entry name" value="Ig-like_fold"/>
</dbReference>
<evidence type="ECO:0000256" key="1">
    <source>
        <dbReference type="ARBA" id="ARBA00004418"/>
    </source>
</evidence>
<dbReference type="InterPro" id="IPR016147">
    <property type="entry name" value="Pili_assmbl_chaperone_N"/>
</dbReference>
<evidence type="ECO:0000259" key="7">
    <source>
        <dbReference type="Pfam" id="PF00345"/>
    </source>
</evidence>
<evidence type="ECO:0000256" key="5">
    <source>
        <dbReference type="ARBA" id="ARBA00023186"/>
    </source>
</evidence>